<protein>
    <submittedName>
        <fullName evidence="4">ABC-type branched-subunit amino acid transport system substrate-binding protein</fullName>
    </submittedName>
</protein>
<sequence length="197" mass="21150">MPRPVIGVVLATTGRLASLGAPLEFVARALPWPADVLLRDSGSTPEGARAATRSLVEAGVRVVVTLGGTTTLPAVVDACAEHEVPCVSTTLPWQVFAAARSRSGWSRSGWSSPGWAFHFCWGLDDIASVFADLWEHLGPARTVGCVWNDGPQGSALRRWFRPVAVARGHDLIDLPYRESSGVVPEFGDVEFGDVEFR</sequence>
<comment type="similarity">
    <text evidence="1">Belongs to the leucine-binding protein family.</text>
</comment>
<accession>A0A7W9HL29</accession>
<name>A0A7W9HL29_9PSEU</name>
<keyword evidence="2" id="KW-0732">Signal</keyword>
<dbReference type="Gene3D" id="3.40.50.2300">
    <property type="match status" value="2"/>
</dbReference>
<dbReference type="InterPro" id="IPR051010">
    <property type="entry name" value="BCAA_transport"/>
</dbReference>
<dbReference type="AlphaFoldDB" id="A0A7W9HL29"/>
<dbReference type="InterPro" id="IPR028081">
    <property type="entry name" value="Leu-bd"/>
</dbReference>
<comment type="caution">
    <text evidence="4">The sequence shown here is derived from an EMBL/GenBank/DDBJ whole genome shotgun (WGS) entry which is preliminary data.</text>
</comment>
<evidence type="ECO:0000313" key="5">
    <source>
        <dbReference type="Proteomes" id="UP000552097"/>
    </source>
</evidence>
<dbReference type="SUPFAM" id="SSF53822">
    <property type="entry name" value="Periplasmic binding protein-like I"/>
    <property type="match status" value="1"/>
</dbReference>
<dbReference type="Pfam" id="PF13458">
    <property type="entry name" value="Peripla_BP_6"/>
    <property type="match status" value="1"/>
</dbReference>
<gene>
    <name evidence="4" type="ORF">F4560_003714</name>
</gene>
<dbReference type="InterPro" id="IPR028082">
    <property type="entry name" value="Peripla_BP_I"/>
</dbReference>
<evidence type="ECO:0000256" key="2">
    <source>
        <dbReference type="ARBA" id="ARBA00022729"/>
    </source>
</evidence>
<dbReference type="RefSeq" id="WP_184921536.1">
    <property type="nucleotide sequence ID" value="NZ_JACHMO010000001.1"/>
</dbReference>
<keyword evidence="5" id="KW-1185">Reference proteome</keyword>
<organism evidence="4 5">
    <name type="scientific">Saccharothrix ecbatanensis</name>
    <dbReference type="NCBI Taxonomy" id="1105145"/>
    <lineage>
        <taxon>Bacteria</taxon>
        <taxon>Bacillati</taxon>
        <taxon>Actinomycetota</taxon>
        <taxon>Actinomycetes</taxon>
        <taxon>Pseudonocardiales</taxon>
        <taxon>Pseudonocardiaceae</taxon>
        <taxon>Saccharothrix</taxon>
    </lineage>
</organism>
<dbReference type="Proteomes" id="UP000552097">
    <property type="component" value="Unassembled WGS sequence"/>
</dbReference>
<proteinExistence type="inferred from homology"/>
<feature type="domain" description="Leucine-binding protein" evidence="3">
    <location>
        <begin position="33"/>
        <end position="169"/>
    </location>
</feature>
<dbReference type="EMBL" id="JACHMO010000001">
    <property type="protein sequence ID" value="MBB5803946.1"/>
    <property type="molecule type" value="Genomic_DNA"/>
</dbReference>
<evidence type="ECO:0000259" key="3">
    <source>
        <dbReference type="Pfam" id="PF13458"/>
    </source>
</evidence>
<reference evidence="4 5" key="1">
    <citation type="submission" date="2020-08" db="EMBL/GenBank/DDBJ databases">
        <title>Sequencing the genomes of 1000 actinobacteria strains.</title>
        <authorList>
            <person name="Klenk H.-P."/>
        </authorList>
    </citation>
    <scope>NUCLEOTIDE SEQUENCE [LARGE SCALE GENOMIC DNA]</scope>
    <source>
        <strain evidence="4 5">DSM 45486</strain>
    </source>
</reference>
<evidence type="ECO:0000256" key="1">
    <source>
        <dbReference type="ARBA" id="ARBA00010062"/>
    </source>
</evidence>
<dbReference type="PANTHER" id="PTHR30483:SF6">
    <property type="entry name" value="PERIPLASMIC BINDING PROTEIN OF ABC TRANSPORTER FOR NATURAL AMINO ACIDS"/>
    <property type="match status" value="1"/>
</dbReference>
<dbReference type="PANTHER" id="PTHR30483">
    <property type="entry name" value="LEUCINE-SPECIFIC-BINDING PROTEIN"/>
    <property type="match status" value="1"/>
</dbReference>
<evidence type="ECO:0000313" key="4">
    <source>
        <dbReference type="EMBL" id="MBB5803946.1"/>
    </source>
</evidence>